<dbReference type="InterPro" id="IPR036770">
    <property type="entry name" value="Ankyrin_rpt-contain_sf"/>
</dbReference>
<evidence type="ECO:0000256" key="2">
    <source>
        <dbReference type="ARBA" id="ARBA00023043"/>
    </source>
</evidence>
<reference evidence="4" key="3">
    <citation type="submission" date="2015-02" db="UniProtKB">
        <authorList>
            <consortium name="EnsemblProtists"/>
        </authorList>
    </citation>
    <scope>IDENTIFICATION</scope>
    <source>
        <strain evidence="4">DAOM BR144</strain>
    </source>
</reference>
<dbReference type="HOGENOM" id="CLU_1478825_0_0_1"/>
<dbReference type="SUPFAM" id="SSF48403">
    <property type="entry name" value="Ankyrin repeat"/>
    <property type="match status" value="1"/>
</dbReference>
<dbReference type="Gene3D" id="1.25.40.20">
    <property type="entry name" value="Ankyrin repeat-containing domain"/>
    <property type="match status" value="2"/>
</dbReference>
<dbReference type="SMART" id="SM00248">
    <property type="entry name" value="ANK"/>
    <property type="match status" value="3"/>
</dbReference>
<dbReference type="VEuPathDB" id="FungiDB:PYU1_G007412"/>
<dbReference type="Proteomes" id="UP000019132">
    <property type="component" value="Unassembled WGS sequence"/>
</dbReference>
<dbReference type="PROSITE" id="PS50297">
    <property type="entry name" value="ANK_REP_REGION"/>
    <property type="match status" value="1"/>
</dbReference>
<dbReference type="EnsemblProtists" id="PYU1_T007428">
    <property type="protein sequence ID" value="PYU1_T007428"/>
    <property type="gene ID" value="PYU1_G007412"/>
</dbReference>
<organism evidence="4 5">
    <name type="scientific">Globisporangium ultimum (strain ATCC 200006 / CBS 805.95 / DAOM BR144)</name>
    <name type="common">Pythium ultimum</name>
    <dbReference type="NCBI Taxonomy" id="431595"/>
    <lineage>
        <taxon>Eukaryota</taxon>
        <taxon>Sar</taxon>
        <taxon>Stramenopiles</taxon>
        <taxon>Oomycota</taxon>
        <taxon>Peronosporomycetes</taxon>
        <taxon>Pythiales</taxon>
        <taxon>Pythiaceae</taxon>
        <taxon>Globisporangium</taxon>
    </lineage>
</organism>
<evidence type="ECO:0000313" key="5">
    <source>
        <dbReference type="Proteomes" id="UP000019132"/>
    </source>
</evidence>
<feature type="repeat" description="ANK" evidence="3">
    <location>
        <begin position="118"/>
        <end position="150"/>
    </location>
</feature>
<dbReference type="InterPro" id="IPR002110">
    <property type="entry name" value="Ankyrin_rpt"/>
</dbReference>
<protein>
    <submittedName>
        <fullName evidence="4">Uncharacterized protein</fullName>
    </submittedName>
</protein>
<keyword evidence="2 3" id="KW-0040">ANK repeat</keyword>
<sequence>MAHVLTQHPEFINATERPQRMKSFMTALQMCAWRNHSEATAWLIDVGGADLEVADEFGMTALLINLARAGLELMFPFPLMERHRRRFARDRSSCQTIDTTTLEVLLARGANVNHCNNEGESALLLAISDGLTKHVQILLANGADIHTLDAQKRTTFELACQKGYVDIAQLLLANDNECSWQAG</sequence>
<dbReference type="STRING" id="431595.K3WR34"/>
<dbReference type="eggNOG" id="ENOG502SUVW">
    <property type="taxonomic scope" value="Eukaryota"/>
</dbReference>
<evidence type="ECO:0000313" key="4">
    <source>
        <dbReference type="EnsemblProtists" id="PYU1_T007428"/>
    </source>
</evidence>
<dbReference type="InParanoid" id="K3WR34"/>
<dbReference type="Pfam" id="PF12796">
    <property type="entry name" value="Ank_2"/>
    <property type="match status" value="1"/>
</dbReference>
<dbReference type="PROSITE" id="PS50088">
    <property type="entry name" value="ANK_REPEAT"/>
    <property type="match status" value="1"/>
</dbReference>
<accession>K3WR34</accession>
<name>K3WR34_GLOUD</name>
<evidence type="ECO:0000256" key="3">
    <source>
        <dbReference type="PROSITE-ProRule" id="PRU00023"/>
    </source>
</evidence>
<dbReference type="PANTHER" id="PTHR24198:SF165">
    <property type="entry name" value="ANKYRIN REPEAT-CONTAINING PROTEIN-RELATED"/>
    <property type="match status" value="1"/>
</dbReference>
<keyword evidence="1" id="KW-0677">Repeat</keyword>
<reference evidence="5" key="1">
    <citation type="journal article" date="2010" name="Genome Biol.">
        <title>Genome sequence of the necrotrophic plant pathogen Pythium ultimum reveals original pathogenicity mechanisms and effector repertoire.</title>
        <authorList>
            <person name="Levesque C.A."/>
            <person name="Brouwer H."/>
            <person name="Cano L."/>
            <person name="Hamilton J.P."/>
            <person name="Holt C."/>
            <person name="Huitema E."/>
            <person name="Raffaele S."/>
            <person name="Robideau G.P."/>
            <person name="Thines M."/>
            <person name="Win J."/>
            <person name="Zerillo M.M."/>
            <person name="Beakes G.W."/>
            <person name="Boore J.L."/>
            <person name="Busam D."/>
            <person name="Dumas B."/>
            <person name="Ferriera S."/>
            <person name="Fuerstenberg S.I."/>
            <person name="Gachon C.M."/>
            <person name="Gaulin E."/>
            <person name="Govers F."/>
            <person name="Grenville-Briggs L."/>
            <person name="Horner N."/>
            <person name="Hostetler J."/>
            <person name="Jiang R.H."/>
            <person name="Johnson J."/>
            <person name="Krajaejun T."/>
            <person name="Lin H."/>
            <person name="Meijer H.J."/>
            <person name="Moore B."/>
            <person name="Morris P."/>
            <person name="Phuntmart V."/>
            <person name="Puiu D."/>
            <person name="Shetty J."/>
            <person name="Stajich J.E."/>
            <person name="Tripathy S."/>
            <person name="Wawra S."/>
            <person name="van West P."/>
            <person name="Whitty B.R."/>
            <person name="Coutinho P.M."/>
            <person name="Henrissat B."/>
            <person name="Martin F."/>
            <person name="Thomas P.D."/>
            <person name="Tyler B.M."/>
            <person name="De Vries R.P."/>
            <person name="Kamoun S."/>
            <person name="Yandell M."/>
            <person name="Tisserat N."/>
            <person name="Buell C.R."/>
        </authorList>
    </citation>
    <scope>NUCLEOTIDE SEQUENCE</scope>
    <source>
        <strain evidence="5">DAOM:BR144</strain>
    </source>
</reference>
<dbReference type="EMBL" id="GL376629">
    <property type="status" value="NOT_ANNOTATED_CDS"/>
    <property type="molecule type" value="Genomic_DNA"/>
</dbReference>
<dbReference type="AlphaFoldDB" id="K3WR34"/>
<evidence type="ECO:0000256" key="1">
    <source>
        <dbReference type="ARBA" id="ARBA00022737"/>
    </source>
</evidence>
<keyword evidence="5" id="KW-1185">Reference proteome</keyword>
<reference evidence="5" key="2">
    <citation type="submission" date="2010-04" db="EMBL/GenBank/DDBJ databases">
        <authorList>
            <person name="Buell R."/>
            <person name="Hamilton J."/>
            <person name="Hostetler J."/>
        </authorList>
    </citation>
    <scope>NUCLEOTIDE SEQUENCE [LARGE SCALE GENOMIC DNA]</scope>
    <source>
        <strain evidence="5">DAOM:BR144</strain>
    </source>
</reference>
<dbReference type="PANTHER" id="PTHR24198">
    <property type="entry name" value="ANKYRIN REPEAT AND PROTEIN KINASE DOMAIN-CONTAINING PROTEIN"/>
    <property type="match status" value="1"/>
</dbReference>
<proteinExistence type="predicted"/>